<dbReference type="InterPro" id="IPR050744">
    <property type="entry name" value="AI-2_Isomerase_LsrG"/>
</dbReference>
<dbReference type="PANTHER" id="PTHR33336">
    <property type="entry name" value="QUINOL MONOOXYGENASE YGIN-RELATED"/>
    <property type="match status" value="1"/>
</dbReference>
<dbReference type="SUPFAM" id="SSF54909">
    <property type="entry name" value="Dimeric alpha+beta barrel"/>
    <property type="match status" value="1"/>
</dbReference>
<proteinExistence type="predicted"/>
<evidence type="ECO:0000259" key="1">
    <source>
        <dbReference type="PROSITE" id="PS51725"/>
    </source>
</evidence>
<dbReference type="EMBL" id="CP151657">
    <property type="protein sequence ID" value="WZP16991.1"/>
    <property type="molecule type" value="Genomic_DNA"/>
</dbReference>
<gene>
    <name evidence="2" type="ORF">AAE021_05365</name>
</gene>
<dbReference type="RefSeq" id="WP_342024590.1">
    <property type="nucleotide sequence ID" value="NZ_CP151657.1"/>
</dbReference>
<keyword evidence="2" id="KW-0560">Oxidoreductase</keyword>
<name>A0ABZ2ZXW8_9MICC</name>
<dbReference type="InterPro" id="IPR011008">
    <property type="entry name" value="Dimeric_a/b-barrel"/>
</dbReference>
<organism evidence="2 3">
    <name type="scientific">Arthrobacter citreus</name>
    <dbReference type="NCBI Taxonomy" id="1670"/>
    <lineage>
        <taxon>Bacteria</taxon>
        <taxon>Bacillati</taxon>
        <taxon>Actinomycetota</taxon>
        <taxon>Actinomycetes</taxon>
        <taxon>Micrococcales</taxon>
        <taxon>Micrococcaceae</taxon>
        <taxon>Arthrobacter</taxon>
    </lineage>
</organism>
<sequence>MSLVIVATMFPKPEFRDDVIATLEEVIGRVHAEDAGCELYSLNEGRERLVMIEKWASPEDLQAHSTSPAFQALTAALDGKMSAEMDVQVLQPHPAGTAGQGQV</sequence>
<keyword evidence="3" id="KW-1185">Reference proteome</keyword>
<keyword evidence="2" id="KW-0503">Monooxygenase</keyword>
<feature type="domain" description="ABM" evidence="1">
    <location>
        <begin position="3"/>
        <end position="89"/>
    </location>
</feature>
<dbReference type="InterPro" id="IPR007138">
    <property type="entry name" value="ABM_dom"/>
</dbReference>
<evidence type="ECO:0000313" key="2">
    <source>
        <dbReference type="EMBL" id="WZP16991.1"/>
    </source>
</evidence>
<dbReference type="GO" id="GO:0004497">
    <property type="term" value="F:monooxygenase activity"/>
    <property type="evidence" value="ECO:0007669"/>
    <property type="project" value="UniProtKB-KW"/>
</dbReference>
<dbReference type="PANTHER" id="PTHR33336:SF3">
    <property type="entry name" value="ABM DOMAIN-CONTAINING PROTEIN"/>
    <property type="match status" value="1"/>
</dbReference>
<dbReference type="EC" id="1.-.-.-" evidence="2"/>
<accession>A0ABZ2ZXW8</accession>
<dbReference type="PROSITE" id="PS51725">
    <property type="entry name" value="ABM"/>
    <property type="match status" value="1"/>
</dbReference>
<dbReference type="Pfam" id="PF03992">
    <property type="entry name" value="ABM"/>
    <property type="match status" value="1"/>
</dbReference>
<reference evidence="2 3" key="1">
    <citation type="submission" date="2024-04" db="EMBL/GenBank/DDBJ databases">
        <title>Arthrobacter sp. from Plains bison fecal sample.</title>
        <authorList>
            <person name="Ruzzini A."/>
        </authorList>
    </citation>
    <scope>NUCLEOTIDE SEQUENCE [LARGE SCALE GENOMIC DNA]</scope>
    <source>
        <strain evidence="2 3">EINP1</strain>
    </source>
</reference>
<evidence type="ECO:0000313" key="3">
    <source>
        <dbReference type="Proteomes" id="UP001448858"/>
    </source>
</evidence>
<protein>
    <submittedName>
        <fullName evidence="2">Quinol monooxygenase</fullName>
        <ecNumber evidence="2">1.-.-.-</ecNumber>
    </submittedName>
</protein>
<dbReference type="Gene3D" id="3.30.70.100">
    <property type="match status" value="1"/>
</dbReference>
<dbReference type="Proteomes" id="UP001448858">
    <property type="component" value="Chromosome"/>
</dbReference>